<gene>
    <name evidence="12" type="ORF">CTOB1V02_LOCUS3805</name>
</gene>
<dbReference type="Pfam" id="PF01842">
    <property type="entry name" value="ACT"/>
    <property type="match status" value="1"/>
</dbReference>
<sequence>MISSGKGLIGVWQLHRTAQADQWAVKDEARKKSWSPSLVASQDSCVIFSLKNSIGSLARVLKIFQDHGINVVHIESRRSRKFDDVFEILLEAECTPKELKSLSDDLQHELEAINTCSSVHGNPRLRRELSRTLTTAESFGGYRRTGQPIPRIQYTEQEVKTWGVIFGELRKLYPKYACAEYNQNWPLLEKFCGYRQDNIPQLEDINIFLKRKTGFSVRPVAGYLSPRDFLAGLAFRVFHCTQYIRHPSDPFYTPEPDCCHELLGHMPLLANPSFAQFSQELGLASLGAGDSDVKKLATLYFFTVEFGLCKDQRTGDLRVYGAGLLSSIAELKHAISPKAEVKPFVPEEVCDEECLITTFQNRYFYTDSFEEAKEKLRSFAESIQRPFGIRFNPYTQSVEVLTSSEKIASVIDELRGDLCIVNHALKKISNGEDCKEYESALNELNQHMERFNTDQ</sequence>
<evidence type="ECO:0000256" key="3">
    <source>
        <dbReference type="ARBA" id="ARBA00022723"/>
    </source>
</evidence>
<dbReference type="PROSITE" id="PS00367">
    <property type="entry name" value="BH4_AAA_HYDROXYL_1"/>
    <property type="match status" value="1"/>
</dbReference>
<reference evidence="12" key="1">
    <citation type="submission" date="2020-11" db="EMBL/GenBank/DDBJ databases">
        <authorList>
            <person name="Tran Van P."/>
        </authorList>
    </citation>
    <scope>NUCLEOTIDE SEQUENCE</scope>
</reference>
<comment type="subunit">
    <text evidence="9">Interacts with DNAJC12.</text>
</comment>
<proteinExistence type="inferred from homology"/>
<evidence type="ECO:0000313" key="12">
    <source>
        <dbReference type="EMBL" id="CAD7225873.1"/>
    </source>
</evidence>
<feature type="binding site" evidence="10">
    <location>
        <position position="356"/>
    </location>
    <ligand>
        <name>L-tryptophan</name>
        <dbReference type="ChEBI" id="CHEBI:57912"/>
    </ligand>
</feature>
<dbReference type="Pfam" id="PF00351">
    <property type="entry name" value="Biopterin_H"/>
    <property type="match status" value="1"/>
</dbReference>
<dbReference type="PANTHER" id="PTHR11473:SF16">
    <property type="entry name" value="TRYPTOPHAN 5-HYDROXYLASE 2"/>
    <property type="match status" value="1"/>
</dbReference>
<dbReference type="GO" id="GO:0005506">
    <property type="term" value="F:iron ion binding"/>
    <property type="evidence" value="ECO:0007669"/>
    <property type="project" value="InterPro"/>
</dbReference>
<feature type="binding site" evidence="10">
    <location>
        <position position="245"/>
    </location>
    <ligand>
        <name>L-tryptophan</name>
        <dbReference type="ChEBI" id="CHEBI:57912"/>
    </ligand>
</feature>
<feature type="binding site" evidence="10">
    <location>
        <position position="223"/>
    </location>
    <ligand>
        <name>L-tryptophan</name>
        <dbReference type="ChEBI" id="CHEBI:57912"/>
    </ligand>
</feature>
<keyword evidence="5 11" id="KW-0408">Iron</keyword>
<name>A0A7R8ZIM9_9CRUS</name>
<dbReference type="InterPro" id="IPR019774">
    <property type="entry name" value="Aromatic-AA_hydroxylase_C"/>
</dbReference>
<feature type="binding site" evidence="11">
    <location>
        <position position="265"/>
    </location>
    <ligand>
        <name>Fe cation</name>
        <dbReference type="ChEBI" id="CHEBI:24875"/>
    </ligand>
</feature>
<dbReference type="PANTHER" id="PTHR11473">
    <property type="entry name" value="AROMATIC AMINO ACID HYDROXYLASE"/>
    <property type="match status" value="1"/>
</dbReference>
<dbReference type="InterPro" id="IPR045865">
    <property type="entry name" value="ACT-like_dom_sf"/>
</dbReference>
<dbReference type="SUPFAM" id="SSF56534">
    <property type="entry name" value="Aromatic aminoacid monoxygenases, catalytic and oligomerization domains"/>
    <property type="match status" value="1"/>
</dbReference>
<evidence type="ECO:0000256" key="8">
    <source>
        <dbReference type="ARBA" id="ARBA00042662"/>
    </source>
</evidence>
<comment type="cofactor">
    <cofactor evidence="1 11">
        <name>Fe(2+)</name>
        <dbReference type="ChEBI" id="CHEBI:29033"/>
    </cofactor>
</comment>
<organism evidence="12">
    <name type="scientific">Cyprideis torosa</name>
    <dbReference type="NCBI Taxonomy" id="163714"/>
    <lineage>
        <taxon>Eukaryota</taxon>
        <taxon>Metazoa</taxon>
        <taxon>Ecdysozoa</taxon>
        <taxon>Arthropoda</taxon>
        <taxon>Crustacea</taxon>
        <taxon>Oligostraca</taxon>
        <taxon>Ostracoda</taxon>
        <taxon>Podocopa</taxon>
        <taxon>Podocopida</taxon>
        <taxon>Cytherocopina</taxon>
        <taxon>Cytheroidea</taxon>
        <taxon>Cytherideidae</taxon>
        <taxon>Cyprideis</taxon>
    </lineage>
</organism>
<evidence type="ECO:0000256" key="1">
    <source>
        <dbReference type="ARBA" id="ARBA00001954"/>
    </source>
</evidence>
<dbReference type="InterPro" id="IPR001273">
    <property type="entry name" value="ArAA_hydroxylase"/>
</dbReference>
<dbReference type="CDD" id="cd04904">
    <property type="entry name" value="ACT_AAAH"/>
    <property type="match status" value="1"/>
</dbReference>
<evidence type="ECO:0000256" key="9">
    <source>
        <dbReference type="ARBA" id="ARBA00062416"/>
    </source>
</evidence>
<evidence type="ECO:0000256" key="7">
    <source>
        <dbReference type="ARBA" id="ARBA00040889"/>
    </source>
</evidence>
<evidence type="ECO:0000256" key="5">
    <source>
        <dbReference type="ARBA" id="ARBA00023004"/>
    </source>
</evidence>
<dbReference type="Gene3D" id="1.10.800.10">
    <property type="entry name" value="Aromatic amino acid hydroxylase"/>
    <property type="match status" value="1"/>
</dbReference>
<accession>A0A7R8ZIM9</accession>
<evidence type="ECO:0000256" key="6">
    <source>
        <dbReference type="ARBA" id="ARBA00023033"/>
    </source>
</evidence>
<dbReference type="EMBL" id="OB660681">
    <property type="protein sequence ID" value="CAD7225873.1"/>
    <property type="molecule type" value="Genomic_DNA"/>
</dbReference>
<dbReference type="InterPro" id="IPR018301">
    <property type="entry name" value="ArAA_hydroxylase_Fe/CU_BS"/>
</dbReference>
<keyword evidence="6" id="KW-0503">Monooxygenase</keyword>
<dbReference type="PROSITE" id="PS51410">
    <property type="entry name" value="BH4_AAA_HYDROXYL_2"/>
    <property type="match status" value="1"/>
</dbReference>
<dbReference type="InterPro" id="IPR036329">
    <property type="entry name" value="Aro-AA_hydroxylase_C_sf"/>
</dbReference>
<dbReference type="PRINTS" id="PR00372">
    <property type="entry name" value="FYWHYDRXLASE"/>
</dbReference>
<evidence type="ECO:0000256" key="11">
    <source>
        <dbReference type="PIRSR" id="PIRSR601273-2"/>
    </source>
</evidence>
<dbReference type="OrthoDB" id="983542at2759"/>
<keyword evidence="3 11" id="KW-0479">Metal-binding</keyword>
<dbReference type="GO" id="GO:0009072">
    <property type="term" value="P:aromatic amino acid metabolic process"/>
    <property type="evidence" value="ECO:0007669"/>
    <property type="project" value="InterPro"/>
</dbReference>
<dbReference type="InterPro" id="IPR036951">
    <property type="entry name" value="ArAA_hydroxylase_sf"/>
</dbReference>
<evidence type="ECO:0000256" key="4">
    <source>
        <dbReference type="ARBA" id="ARBA00023002"/>
    </source>
</evidence>
<feature type="binding site" evidence="11">
    <location>
        <position position="305"/>
    </location>
    <ligand>
        <name>Fe cation</name>
        <dbReference type="ChEBI" id="CHEBI:24875"/>
    </ligand>
</feature>
<dbReference type="PROSITE" id="PS51671">
    <property type="entry name" value="ACT"/>
    <property type="match status" value="1"/>
</dbReference>
<dbReference type="GO" id="GO:0004510">
    <property type="term" value="F:tryptophan 5-monooxygenase activity"/>
    <property type="evidence" value="ECO:0007669"/>
    <property type="project" value="TreeGrafter"/>
</dbReference>
<dbReference type="AlphaFoldDB" id="A0A7R8ZIM9"/>
<comment type="similarity">
    <text evidence="2">Belongs to the biopterin-dependent aromatic amino acid hydroxylase family.</text>
</comment>
<dbReference type="InterPro" id="IPR002912">
    <property type="entry name" value="ACT_dom"/>
</dbReference>
<evidence type="ECO:0000256" key="2">
    <source>
        <dbReference type="ARBA" id="ARBA00009712"/>
    </source>
</evidence>
<protein>
    <recommendedName>
        <fullName evidence="7">Tryptophan 5-hydroxylase 2</fullName>
    </recommendedName>
    <alternativeName>
        <fullName evidence="8">Tryptophan 5-monooxygenase 2</fullName>
    </alternativeName>
</protein>
<keyword evidence="4" id="KW-0560">Oxidoreductase</keyword>
<dbReference type="SUPFAM" id="SSF55021">
    <property type="entry name" value="ACT-like"/>
    <property type="match status" value="1"/>
</dbReference>
<feature type="binding site" evidence="10">
    <location>
        <position position="326"/>
    </location>
    <ligand>
        <name>L-tryptophan</name>
        <dbReference type="ChEBI" id="CHEBI:57912"/>
    </ligand>
</feature>
<evidence type="ECO:0000256" key="10">
    <source>
        <dbReference type="PIRSR" id="PIRSR601273-1"/>
    </source>
</evidence>
<feature type="binding site" evidence="11">
    <location>
        <position position="260"/>
    </location>
    <ligand>
        <name>Fe cation</name>
        <dbReference type="ChEBI" id="CHEBI:24875"/>
    </ligand>
</feature>
<feature type="binding site" evidence="10">
    <location>
        <position position="253"/>
    </location>
    <ligand>
        <name>L-tryptophan</name>
        <dbReference type="ChEBI" id="CHEBI:57912"/>
    </ligand>
</feature>
<dbReference type="GO" id="GO:0043005">
    <property type="term" value="C:neuron projection"/>
    <property type="evidence" value="ECO:0007669"/>
    <property type="project" value="TreeGrafter"/>
</dbReference>